<dbReference type="PROSITE" id="PS50888">
    <property type="entry name" value="BHLH"/>
    <property type="match status" value="1"/>
</dbReference>
<dbReference type="Gene3D" id="4.10.280.10">
    <property type="entry name" value="Helix-loop-helix DNA-binding domain"/>
    <property type="match status" value="1"/>
</dbReference>
<comment type="caution">
    <text evidence="7">The sequence shown here is derived from an EMBL/GenBank/DDBJ whole genome shotgun (WGS) entry which is preliminary data.</text>
</comment>
<dbReference type="GO" id="GO:0003700">
    <property type="term" value="F:DNA-binding transcription factor activity"/>
    <property type="evidence" value="ECO:0007669"/>
    <property type="project" value="InterPro"/>
</dbReference>
<dbReference type="FunFam" id="4.10.280.10:FF:000004">
    <property type="entry name" value="Basic helix-loop-helix transcription factor"/>
    <property type="match status" value="1"/>
</dbReference>
<dbReference type="PANTHER" id="PTHR46807">
    <property type="entry name" value="TRANSCRIPTION FACTOR PIF3"/>
    <property type="match status" value="1"/>
</dbReference>
<evidence type="ECO:0000259" key="6">
    <source>
        <dbReference type="PROSITE" id="PS50888"/>
    </source>
</evidence>
<organism evidence="7 8">
    <name type="scientific">Hibiscus syriacus</name>
    <name type="common">Rose of Sharon</name>
    <dbReference type="NCBI Taxonomy" id="106335"/>
    <lineage>
        <taxon>Eukaryota</taxon>
        <taxon>Viridiplantae</taxon>
        <taxon>Streptophyta</taxon>
        <taxon>Embryophyta</taxon>
        <taxon>Tracheophyta</taxon>
        <taxon>Spermatophyta</taxon>
        <taxon>Magnoliopsida</taxon>
        <taxon>eudicotyledons</taxon>
        <taxon>Gunneridae</taxon>
        <taxon>Pentapetalae</taxon>
        <taxon>rosids</taxon>
        <taxon>malvids</taxon>
        <taxon>Malvales</taxon>
        <taxon>Malvaceae</taxon>
        <taxon>Malvoideae</taxon>
        <taxon>Hibiscus</taxon>
    </lineage>
</organism>
<comment type="subcellular location">
    <subcellularLocation>
        <location evidence="1">Nucleus</location>
    </subcellularLocation>
</comment>
<accession>A0A6A2Z0F5</accession>
<keyword evidence="8" id="KW-1185">Reference proteome</keyword>
<evidence type="ECO:0000256" key="3">
    <source>
        <dbReference type="ARBA" id="ARBA00023163"/>
    </source>
</evidence>
<dbReference type="GO" id="GO:0005634">
    <property type="term" value="C:nucleus"/>
    <property type="evidence" value="ECO:0007669"/>
    <property type="project" value="UniProtKB-SubCell"/>
</dbReference>
<feature type="compositionally biased region" description="Basic and acidic residues" evidence="5">
    <location>
        <begin position="291"/>
        <end position="321"/>
    </location>
</feature>
<keyword evidence="4" id="KW-0539">Nucleus</keyword>
<dbReference type="InterPro" id="IPR036638">
    <property type="entry name" value="HLH_DNA-bd_sf"/>
</dbReference>
<keyword evidence="2" id="KW-0805">Transcription regulation</keyword>
<evidence type="ECO:0000313" key="8">
    <source>
        <dbReference type="Proteomes" id="UP000436088"/>
    </source>
</evidence>
<evidence type="ECO:0000256" key="4">
    <source>
        <dbReference type="ARBA" id="ARBA00023242"/>
    </source>
</evidence>
<feature type="region of interest" description="Disordered" evidence="5">
    <location>
        <begin position="520"/>
        <end position="544"/>
    </location>
</feature>
<dbReference type="InterPro" id="IPR011598">
    <property type="entry name" value="bHLH_dom"/>
</dbReference>
<feature type="compositionally biased region" description="Low complexity" evidence="5">
    <location>
        <begin position="274"/>
        <end position="286"/>
    </location>
</feature>
<keyword evidence="3" id="KW-0804">Transcription</keyword>
<reference evidence="7" key="1">
    <citation type="submission" date="2019-09" db="EMBL/GenBank/DDBJ databases">
        <title>Draft genome information of white flower Hibiscus syriacus.</title>
        <authorList>
            <person name="Kim Y.-M."/>
        </authorList>
    </citation>
    <scope>NUCLEOTIDE SEQUENCE [LARGE SCALE GENOMIC DNA]</scope>
    <source>
        <strain evidence="7">YM2019G1</strain>
    </source>
</reference>
<dbReference type="CDD" id="cd11445">
    <property type="entry name" value="bHLH_AtPIF_like"/>
    <property type="match status" value="1"/>
</dbReference>
<dbReference type="InterPro" id="IPR047265">
    <property type="entry name" value="PIF1-like_bHLH"/>
</dbReference>
<dbReference type="SMART" id="SM00353">
    <property type="entry name" value="HLH"/>
    <property type="match status" value="1"/>
</dbReference>
<feature type="region of interest" description="Disordered" evidence="5">
    <location>
        <begin position="274"/>
        <end position="348"/>
    </location>
</feature>
<dbReference type="Proteomes" id="UP000436088">
    <property type="component" value="Unassembled WGS sequence"/>
</dbReference>
<evidence type="ECO:0000256" key="1">
    <source>
        <dbReference type="ARBA" id="ARBA00004123"/>
    </source>
</evidence>
<feature type="domain" description="BHLH" evidence="6">
    <location>
        <begin position="333"/>
        <end position="382"/>
    </location>
</feature>
<dbReference type="SUPFAM" id="SSF47459">
    <property type="entry name" value="HLH, helix-loop-helix DNA-binding domain"/>
    <property type="match status" value="1"/>
</dbReference>
<dbReference type="AlphaFoldDB" id="A0A6A2Z0F5"/>
<sequence length="598" mass="65418">MNHCVPDFEMEDDYAIPSLSRLNRSKKPSMPEDEIMELLWQNGQVVVQSQNQRSWKKPAPIKFHDADQPVSRDIRSSSSHHQQLQQSFTDNLFMQEDEMTSLLHYPLTDDANFNHDFCADLLYPSTSTAVAPRATSTAPPPPPLGRVPQVLVSASATAMVPARRPPTPPGTRIQNFVHFSRHRTARAEQSGPSNSKSVARDLTVVDSCDTPALAPESGASQAIPSCTEAATGGDNNNTCAHMSSAAAANMQSAGVSFGASKDNLATCEVMVTSSPDASSASAEPTAQKPVQADDRKRKGREPDDAKCHSEDAEFDSADGKKQSRGSTSTKRTRAAEVHNLSERRRRDRINEKMRALQELIPRCNKSDKASMLDEAIEYLKSLQLQVQMMSMGCGLVPMMFPGVQQYMPAMGMGIGMGMVMDMGINRPMMPYPNVLAGSGLPTPPPAAHLDPRFPMPAFHMSPQVPPPDPSRLQPNNQSVAMLNPLGMQNPNHPRILNFADPYQQYIGLHQMQLQPPQFQAMAQPGSSKPGTSKGHENLENHPSGGTKLSRHYLFIKFEPEIVLEFLTAPLNFRGKKSVVCGLYLLASAAEDVDQKSVV</sequence>
<protein>
    <submittedName>
        <fullName evidence="7">Transcription factor PIF1-like isoform X3</fullName>
    </submittedName>
</protein>
<dbReference type="PANTHER" id="PTHR46807:SF8">
    <property type="entry name" value="TRANSCRIPTION FACTOR PIF1-LIKE ISOFORM X2"/>
    <property type="match status" value="1"/>
</dbReference>
<evidence type="ECO:0000313" key="7">
    <source>
        <dbReference type="EMBL" id="KAE8685328.1"/>
    </source>
</evidence>
<name>A0A6A2Z0F5_HIBSY</name>
<gene>
    <name evidence="7" type="ORF">F3Y22_tig00111099pilonHSYRG00199</name>
</gene>
<dbReference type="InterPro" id="IPR044273">
    <property type="entry name" value="PIF3-like"/>
</dbReference>
<evidence type="ECO:0000256" key="5">
    <source>
        <dbReference type="SAM" id="MobiDB-lite"/>
    </source>
</evidence>
<dbReference type="EMBL" id="VEPZ02001233">
    <property type="protein sequence ID" value="KAE8685328.1"/>
    <property type="molecule type" value="Genomic_DNA"/>
</dbReference>
<evidence type="ECO:0000256" key="2">
    <source>
        <dbReference type="ARBA" id="ARBA00023015"/>
    </source>
</evidence>
<feature type="compositionally biased region" description="Basic and acidic residues" evidence="5">
    <location>
        <begin position="333"/>
        <end position="348"/>
    </location>
</feature>
<dbReference type="GO" id="GO:0010017">
    <property type="term" value="P:red or far-red light signaling pathway"/>
    <property type="evidence" value="ECO:0007669"/>
    <property type="project" value="UniProtKB-ARBA"/>
</dbReference>
<proteinExistence type="predicted"/>
<dbReference type="GO" id="GO:0046983">
    <property type="term" value="F:protein dimerization activity"/>
    <property type="evidence" value="ECO:0007669"/>
    <property type="project" value="InterPro"/>
</dbReference>
<dbReference type="Pfam" id="PF00010">
    <property type="entry name" value="HLH"/>
    <property type="match status" value="1"/>
</dbReference>